<protein>
    <recommendedName>
        <fullName evidence="5">Lipoprotein</fullName>
    </recommendedName>
</protein>
<dbReference type="HOGENOM" id="CLU_2861200_0_0_10"/>
<dbReference type="KEGG" id="fli:Fleli_3223"/>
<feature type="region of interest" description="Disordered" evidence="1">
    <location>
        <begin position="34"/>
        <end position="64"/>
    </location>
</feature>
<proteinExistence type="predicted"/>
<dbReference type="AlphaFoldDB" id="I4ANL9"/>
<dbReference type="RefSeq" id="WP_014798984.1">
    <property type="nucleotide sequence ID" value="NC_018018.1"/>
</dbReference>
<keyword evidence="2" id="KW-0732">Signal</keyword>
<name>I4ANL9_BERLS</name>
<evidence type="ECO:0000313" key="3">
    <source>
        <dbReference type="EMBL" id="AFM05554.1"/>
    </source>
</evidence>
<dbReference type="OrthoDB" id="10002515at2"/>
<gene>
    <name evidence="3" type="ordered locus">Fleli_3223</name>
</gene>
<evidence type="ECO:0000256" key="1">
    <source>
        <dbReference type="SAM" id="MobiDB-lite"/>
    </source>
</evidence>
<dbReference type="PROSITE" id="PS51257">
    <property type="entry name" value="PROKAR_LIPOPROTEIN"/>
    <property type="match status" value="1"/>
</dbReference>
<dbReference type="STRING" id="880071.Fleli_3223"/>
<feature type="signal peptide" evidence="2">
    <location>
        <begin position="1"/>
        <end position="27"/>
    </location>
</feature>
<dbReference type="Proteomes" id="UP000006054">
    <property type="component" value="Chromosome"/>
</dbReference>
<evidence type="ECO:0000256" key="2">
    <source>
        <dbReference type="SAM" id="SignalP"/>
    </source>
</evidence>
<feature type="compositionally biased region" description="Basic and acidic residues" evidence="1">
    <location>
        <begin position="45"/>
        <end position="58"/>
    </location>
</feature>
<evidence type="ECO:0000313" key="4">
    <source>
        <dbReference type="Proteomes" id="UP000006054"/>
    </source>
</evidence>
<keyword evidence="4" id="KW-1185">Reference proteome</keyword>
<dbReference type="EMBL" id="CP003345">
    <property type="protein sequence ID" value="AFM05554.1"/>
    <property type="molecule type" value="Genomic_DNA"/>
</dbReference>
<reference evidence="4" key="1">
    <citation type="submission" date="2012-06" db="EMBL/GenBank/DDBJ databases">
        <title>The complete genome of Flexibacter litoralis DSM 6794.</title>
        <authorList>
            <person name="Lucas S."/>
            <person name="Copeland A."/>
            <person name="Lapidus A."/>
            <person name="Glavina del Rio T."/>
            <person name="Dalin E."/>
            <person name="Tice H."/>
            <person name="Bruce D."/>
            <person name="Goodwin L."/>
            <person name="Pitluck S."/>
            <person name="Peters L."/>
            <person name="Ovchinnikova G."/>
            <person name="Lu M."/>
            <person name="Kyrpides N."/>
            <person name="Mavromatis K."/>
            <person name="Ivanova N."/>
            <person name="Brettin T."/>
            <person name="Detter J.C."/>
            <person name="Han C."/>
            <person name="Larimer F."/>
            <person name="Land M."/>
            <person name="Hauser L."/>
            <person name="Markowitz V."/>
            <person name="Cheng J.-F."/>
            <person name="Hugenholtz P."/>
            <person name="Woyke T."/>
            <person name="Wu D."/>
            <person name="Spring S."/>
            <person name="Lang E."/>
            <person name="Kopitz M."/>
            <person name="Brambilla E."/>
            <person name="Klenk H.-P."/>
            <person name="Eisen J.A."/>
        </authorList>
    </citation>
    <scope>NUCLEOTIDE SEQUENCE [LARGE SCALE GENOMIC DNA]</scope>
    <source>
        <strain evidence="4">ATCC 23117 / DSM 6794 / NBRC 15988 / NCIMB 1366 / Sio-4</strain>
    </source>
</reference>
<sequence length="64" mass="7568" precursor="true">MKNILSKFTSKALFLLFAFTLSFTLQSCLHSPQQAWTPTKRKNMKDKQPRSPKQEQRLKTVRAW</sequence>
<organism evidence="3 4">
    <name type="scientific">Bernardetia litoralis (strain ATCC 23117 / DSM 6794 / NBRC 15988 / NCIMB 1366 / Fx l1 / Sio-4)</name>
    <name type="common">Flexibacter litoralis</name>
    <dbReference type="NCBI Taxonomy" id="880071"/>
    <lineage>
        <taxon>Bacteria</taxon>
        <taxon>Pseudomonadati</taxon>
        <taxon>Bacteroidota</taxon>
        <taxon>Cytophagia</taxon>
        <taxon>Cytophagales</taxon>
        <taxon>Bernardetiaceae</taxon>
        <taxon>Bernardetia</taxon>
    </lineage>
</organism>
<accession>I4ANL9</accession>
<feature type="chain" id="PRO_5003686128" description="Lipoprotein" evidence="2">
    <location>
        <begin position="28"/>
        <end position="64"/>
    </location>
</feature>
<evidence type="ECO:0008006" key="5">
    <source>
        <dbReference type="Google" id="ProtNLM"/>
    </source>
</evidence>